<evidence type="ECO:0000313" key="1">
    <source>
        <dbReference type="EMBL" id="ERL08329.1"/>
    </source>
</evidence>
<accession>U2T5L3</accession>
<protein>
    <submittedName>
        <fullName evidence="1">Uncharacterized protein</fullName>
    </submittedName>
</protein>
<reference evidence="1 2" key="1">
    <citation type="submission" date="2013-08" db="EMBL/GenBank/DDBJ databases">
        <authorList>
            <person name="Durkin A.S."/>
            <person name="Haft D.R."/>
            <person name="McCorrison J."/>
            <person name="Torralba M."/>
            <person name="Gillis M."/>
            <person name="Haft D.H."/>
            <person name="Methe B."/>
            <person name="Sutton G."/>
            <person name="Nelson K.E."/>
        </authorList>
    </citation>
    <scope>NUCLEOTIDE SEQUENCE [LARGE SCALE GENOMIC DNA]</scope>
    <source>
        <strain evidence="1 2">F0195</strain>
    </source>
</reference>
<dbReference type="STRING" id="1125712.HMPREF1316_0008"/>
<dbReference type="EMBL" id="AWEZ01000045">
    <property type="protein sequence ID" value="ERL08329.1"/>
    <property type="molecule type" value="Genomic_DNA"/>
</dbReference>
<proteinExistence type="predicted"/>
<gene>
    <name evidence="1" type="ORF">HMPREF1316_0008</name>
</gene>
<comment type="caution">
    <text evidence="1">The sequence shown here is derived from an EMBL/GenBank/DDBJ whole genome shotgun (WGS) entry which is preliminary data.</text>
</comment>
<evidence type="ECO:0000313" key="2">
    <source>
        <dbReference type="Proteomes" id="UP000016638"/>
    </source>
</evidence>
<name>U2T5L3_9ACTN</name>
<organism evidence="1 2">
    <name type="scientific">Olsenella profusa F0195</name>
    <dbReference type="NCBI Taxonomy" id="1125712"/>
    <lineage>
        <taxon>Bacteria</taxon>
        <taxon>Bacillati</taxon>
        <taxon>Actinomycetota</taxon>
        <taxon>Coriobacteriia</taxon>
        <taxon>Coriobacteriales</taxon>
        <taxon>Atopobiaceae</taxon>
        <taxon>Olsenella</taxon>
    </lineage>
</organism>
<dbReference type="PATRIC" id="fig|1125712.3.peg.1144"/>
<sequence>MACRVILEYSDSPCESAFRADSLTVGLDEISSAISTIHPTHHMDSLHDVKAYANFC</sequence>
<dbReference type="AlphaFoldDB" id="U2T5L3"/>
<keyword evidence="2" id="KW-1185">Reference proteome</keyword>
<dbReference type="Proteomes" id="UP000016638">
    <property type="component" value="Unassembled WGS sequence"/>
</dbReference>